<evidence type="ECO:0000256" key="11">
    <source>
        <dbReference type="ARBA" id="ARBA00049551"/>
    </source>
</evidence>
<dbReference type="Pfam" id="PF00507">
    <property type="entry name" value="Oxidored_q4"/>
    <property type="match status" value="1"/>
</dbReference>
<dbReference type="RefSeq" id="YP_009734644.1">
    <property type="nucleotide sequence ID" value="NC_046408.1"/>
</dbReference>
<evidence type="ECO:0000256" key="9">
    <source>
        <dbReference type="ARBA" id="ARBA00023075"/>
    </source>
</evidence>
<comment type="function">
    <text evidence="12">Core subunit of the mitochondrial membrane respiratory chain NADH dehydrogenase (Complex I) which catalyzes electron transfer from NADH through the respiratory chain, using ubiquinone as an electron acceptor. Essential for the catalytic activity of complex I.</text>
</comment>
<keyword evidence="12" id="KW-0679">Respiratory chain</keyword>
<evidence type="ECO:0000256" key="4">
    <source>
        <dbReference type="ARBA" id="ARBA00022448"/>
    </source>
</evidence>
<dbReference type="Gene3D" id="1.20.58.1610">
    <property type="entry name" value="NADH:ubiquinone/plastoquinone oxidoreductase, chain 3"/>
    <property type="match status" value="1"/>
</dbReference>
<dbReference type="EMBL" id="MG832660">
    <property type="protein sequence ID" value="QID02687.1"/>
    <property type="molecule type" value="Genomic_DNA"/>
</dbReference>
<keyword evidence="5 12" id="KW-0812">Transmembrane</keyword>
<dbReference type="FunFam" id="1.20.58.1610:FF:000004">
    <property type="entry name" value="NADH-quinone oxidoreductase subunit A"/>
    <property type="match status" value="1"/>
</dbReference>
<comment type="subcellular location">
    <subcellularLocation>
        <location evidence="1">Membrane</location>
        <topology evidence="1">Multi-pass membrane protein</topology>
    </subcellularLocation>
    <subcellularLocation>
        <location evidence="12">Mitochondrion membrane</location>
        <topology evidence="12">Multi-pass membrane protein</topology>
    </subcellularLocation>
</comment>
<name>A0A6H2U2X0_9EUKA</name>
<organism evidence="13">
    <name type="scientific">Sphaerothecum destruens</name>
    <dbReference type="NCBI Taxonomy" id="42893"/>
    <lineage>
        <taxon>Eukaryota</taxon>
        <taxon>Ichthyosporea</taxon>
        <taxon>Dermocystida</taxon>
        <taxon>Sphaerothecum</taxon>
    </lineage>
</organism>
<dbReference type="GO" id="GO:0008137">
    <property type="term" value="F:NADH dehydrogenase (ubiquinone) activity"/>
    <property type="evidence" value="ECO:0007669"/>
    <property type="project" value="UniProtKB-UniRule"/>
</dbReference>
<evidence type="ECO:0000256" key="1">
    <source>
        <dbReference type="ARBA" id="ARBA00004141"/>
    </source>
</evidence>
<comment type="catalytic activity">
    <reaction evidence="11 12">
        <text>a ubiquinone + NADH + 5 H(+)(in) = a ubiquinol + NAD(+) + 4 H(+)(out)</text>
        <dbReference type="Rhea" id="RHEA:29091"/>
        <dbReference type="Rhea" id="RHEA-COMP:9565"/>
        <dbReference type="Rhea" id="RHEA-COMP:9566"/>
        <dbReference type="ChEBI" id="CHEBI:15378"/>
        <dbReference type="ChEBI" id="CHEBI:16389"/>
        <dbReference type="ChEBI" id="CHEBI:17976"/>
        <dbReference type="ChEBI" id="CHEBI:57540"/>
        <dbReference type="ChEBI" id="CHEBI:57945"/>
        <dbReference type="EC" id="7.1.1.2"/>
    </reaction>
</comment>
<dbReference type="PANTHER" id="PTHR11058">
    <property type="entry name" value="NADH-UBIQUINONE OXIDOREDUCTASE CHAIN 3"/>
    <property type="match status" value="1"/>
</dbReference>
<dbReference type="PANTHER" id="PTHR11058:SF9">
    <property type="entry name" value="NADH-UBIQUINONE OXIDOREDUCTASE CHAIN 3"/>
    <property type="match status" value="1"/>
</dbReference>
<keyword evidence="7 12" id="KW-1133">Transmembrane helix</keyword>
<gene>
    <name evidence="13" type="primary">nad3</name>
</gene>
<reference evidence="13" key="1">
    <citation type="journal article" date="2020" name="Parasit. Vectors">
        <title>The complete mitochondrial genome of a parasite at the animal-fungal boundary.</title>
        <authorList>
            <person name="Sana S."/>
            <person name="Hardouin E.A."/>
            <person name="Paley R."/>
            <person name="Zhang T."/>
            <person name="Andreou D."/>
        </authorList>
    </citation>
    <scope>NUCLEOTIDE SEQUENCE</scope>
</reference>
<evidence type="ECO:0000256" key="2">
    <source>
        <dbReference type="ARBA" id="ARBA00008472"/>
    </source>
</evidence>
<keyword evidence="4 12" id="KW-0813">Transport</keyword>
<feature type="transmembrane region" description="Helical" evidence="12">
    <location>
        <begin position="7"/>
        <end position="28"/>
    </location>
</feature>
<dbReference type="InterPro" id="IPR038430">
    <property type="entry name" value="NDAH_ubi_oxred_su3_sf"/>
</dbReference>
<dbReference type="AlphaFoldDB" id="A0A6H2U2X0"/>
<evidence type="ECO:0000256" key="7">
    <source>
        <dbReference type="ARBA" id="ARBA00022989"/>
    </source>
</evidence>
<proteinExistence type="inferred from homology"/>
<protein>
    <recommendedName>
        <fullName evidence="3 12">NADH-ubiquinone oxidoreductase chain 3</fullName>
        <ecNumber evidence="12">7.1.1.2</ecNumber>
    </recommendedName>
</protein>
<keyword evidence="12" id="KW-0249">Electron transport</keyword>
<dbReference type="GeneID" id="44790209"/>
<evidence type="ECO:0000256" key="10">
    <source>
        <dbReference type="ARBA" id="ARBA00023136"/>
    </source>
</evidence>
<keyword evidence="6 12" id="KW-1278">Translocase</keyword>
<keyword evidence="12 13" id="KW-0496">Mitochondrion</keyword>
<dbReference type="GO" id="GO:0031966">
    <property type="term" value="C:mitochondrial membrane"/>
    <property type="evidence" value="ECO:0007669"/>
    <property type="project" value="UniProtKB-SubCell"/>
</dbReference>
<keyword evidence="9 12" id="KW-0830">Ubiquinone</keyword>
<evidence type="ECO:0000256" key="12">
    <source>
        <dbReference type="RuleBase" id="RU003640"/>
    </source>
</evidence>
<keyword evidence="8 12" id="KW-0520">NAD</keyword>
<evidence type="ECO:0000256" key="3">
    <source>
        <dbReference type="ARBA" id="ARBA00021007"/>
    </source>
</evidence>
<accession>A0A6H2U2X0</accession>
<evidence type="ECO:0000256" key="5">
    <source>
        <dbReference type="ARBA" id="ARBA00022692"/>
    </source>
</evidence>
<dbReference type="GO" id="GO:0030964">
    <property type="term" value="C:NADH dehydrogenase complex"/>
    <property type="evidence" value="ECO:0007669"/>
    <property type="project" value="TreeGrafter"/>
</dbReference>
<sequence length="117" mass="13755">MVNYSQICFYLFIAMVVSVILVMLSKFLSVKELNLEKVGVYECGFDPFDDCRRPFSIRFFLIGILFIVFDLEVLFLFPWSIILNIISWEGYIAMFVFLILLIIGLVYEWVKGGLEWL</sequence>
<dbReference type="InterPro" id="IPR000440">
    <property type="entry name" value="NADH_UbQ/plastoQ_OxRdtase_su3"/>
</dbReference>
<geneLocation type="mitochondrion" evidence="13"/>
<evidence type="ECO:0000256" key="6">
    <source>
        <dbReference type="ARBA" id="ARBA00022967"/>
    </source>
</evidence>
<keyword evidence="10 12" id="KW-0472">Membrane</keyword>
<dbReference type="EC" id="7.1.1.2" evidence="12"/>
<comment type="similarity">
    <text evidence="2 12">Belongs to the complex I subunit 3 family.</text>
</comment>
<feature type="transmembrane region" description="Helical" evidence="12">
    <location>
        <begin position="91"/>
        <end position="110"/>
    </location>
</feature>
<feature type="transmembrane region" description="Helical" evidence="12">
    <location>
        <begin position="55"/>
        <end position="79"/>
    </location>
</feature>
<evidence type="ECO:0000256" key="8">
    <source>
        <dbReference type="ARBA" id="ARBA00023027"/>
    </source>
</evidence>
<evidence type="ECO:0000313" key="13">
    <source>
        <dbReference type="EMBL" id="QID02687.1"/>
    </source>
</evidence>